<gene>
    <name evidence="1" type="ORF">KIC69_03950</name>
</gene>
<organism evidence="1 2">
    <name type="scientific">Campylobacter concisus</name>
    <dbReference type="NCBI Taxonomy" id="199"/>
    <lineage>
        <taxon>Bacteria</taxon>
        <taxon>Pseudomonadati</taxon>
        <taxon>Campylobacterota</taxon>
        <taxon>Epsilonproteobacteria</taxon>
        <taxon>Campylobacterales</taxon>
        <taxon>Campylobacteraceae</taxon>
        <taxon>Campylobacter</taxon>
    </lineage>
</organism>
<proteinExistence type="predicted"/>
<name>A0A9E1FD21_9BACT</name>
<comment type="caution">
    <text evidence="1">The sequence shown here is derived from an EMBL/GenBank/DDBJ whole genome shotgun (WGS) entry which is preliminary data.</text>
</comment>
<accession>A0A9E1FD21</accession>
<reference evidence="1" key="1">
    <citation type="submission" date="2021-02" db="EMBL/GenBank/DDBJ databases">
        <title>Infant gut strain persistence is associated with maternal origin, phylogeny, and functional potential including surface adhesion and iron acquisition.</title>
        <authorList>
            <person name="Lou Y.C."/>
        </authorList>
    </citation>
    <scope>NUCLEOTIDE SEQUENCE</scope>
    <source>
        <strain evidence="1">L3_101_000G1_dasL3_101_000G1_concoct_7_sub</strain>
    </source>
</reference>
<dbReference type="AlphaFoldDB" id="A0A9E1FD21"/>
<protein>
    <submittedName>
        <fullName evidence="1">Uncharacterized protein</fullName>
    </submittedName>
</protein>
<sequence length="61" mass="6871">MRGYLATRSFVADAFLATLGIFHSACNFGIVRLNSEILPENEQNLKFHKQIKSTFLARNGL</sequence>
<evidence type="ECO:0000313" key="1">
    <source>
        <dbReference type="EMBL" id="MBS5829972.1"/>
    </source>
</evidence>
<dbReference type="EMBL" id="JAHAKR010000138">
    <property type="protein sequence ID" value="MBS5829972.1"/>
    <property type="molecule type" value="Genomic_DNA"/>
</dbReference>
<evidence type="ECO:0000313" key="2">
    <source>
        <dbReference type="Proteomes" id="UP000824019"/>
    </source>
</evidence>
<dbReference type="Proteomes" id="UP000824019">
    <property type="component" value="Unassembled WGS sequence"/>
</dbReference>